<gene>
    <name evidence="2" type="ORF">FMM06_16535</name>
</gene>
<evidence type="ECO:0000313" key="2">
    <source>
        <dbReference type="EMBL" id="TRW15234.1"/>
    </source>
</evidence>
<dbReference type="Pfam" id="PF13229">
    <property type="entry name" value="Beta_helix"/>
    <property type="match status" value="1"/>
</dbReference>
<dbReference type="InterPro" id="IPR012334">
    <property type="entry name" value="Pectin_lyas_fold"/>
</dbReference>
<keyword evidence="3" id="KW-1185">Reference proteome</keyword>
<organism evidence="2 3">
    <name type="scientific">Glacieibacterium frigidum</name>
    <dbReference type="NCBI Taxonomy" id="2593303"/>
    <lineage>
        <taxon>Bacteria</taxon>
        <taxon>Pseudomonadati</taxon>
        <taxon>Pseudomonadota</taxon>
        <taxon>Alphaproteobacteria</taxon>
        <taxon>Sphingomonadales</taxon>
        <taxon>Sphingosinicellaceae</taxon>
        <taxon>Glacieibacterium</taxon>
    </lineage>
</organism>
<dbReference type="InterPro" id="IPR011050">
    <property type="entry name" value="Pectin_lyase_fold/virulence"/>
</dbReference>
<dbReference type="AlphaFoldDB" id="A0A552UAJ6"/>
<dbReference type="Gene3D" id="2.160.20.10">
    <property type="entry name" value="Single-stranded right-handed beta-helix, Pectin lyase-like"/>
    <property type="match status" value="2"/>
</dbReference>
<dbReference type="RefSeq" id="WP_144335402.1">
    <property type="nucleotide sequence ID" value="NZ_VJWA01000002.1"/>
</dbReference>
<accession>A0A552UAJ6</accession>
<dbReference type="InterPro" id="IPR006626">
    <property type="entry name" value="PbH1"/>
</dbReference>
<sequence>MPATIIKVSNAAQLAAAIKSIKGGETILLAAGDYGAVSIVSRMLTSTVTIKSADPANDARISDLRIHQSSGFRIEDIDLNRPLKAGEADFTQAAYISSSNNIQLVGMDFRGSMDGNAKNDGVALRVTGSTGVSVTGSTFEQWSTAAWFADSKAMTVSGNTVTGVVKTFTFSGMSGTTVADNSFVGVKTGWAPAVDGVSFRNNVVSGIAEPASGKGVTIAVANAAQLATAVAGAKGGETILLAGGSYGDLTIKNKAFADALTIKSADGANDAVFTSIRVHAASGVVFDDIDVRRTLLAGEGDWTQSVYVSDSSRIDFVRTDFAGSLDGNTWNDGHGLRVDQSKDVRVVDSTFEQLKVAASFSNSSGIAVVGNSVTDVREGFDFAAVQKVTIAQNRLTGFDPNYAAGDHSDAIQFWNAGVNKGSSQVVIRDNVILQGANGGTQGIFIGSEVATARHSDFVIENNLYNGDARHGISIYAVDGAVIRGNTVTSAPNGYLEAGININGSAGVLVENNITPLLLQDKFNSGVTLRGNVDLWDRNYKTGLTLAQVFDTPAGGLFAESSYVAKGASGFHGFDGIGASSFDLQSFKGSAEVGALLQTLHIA</sequence>
<dbReference type="InterPro" id="IPR039448">
    <property type="entry name" value="Beta_helix"/>
</dbReference>
<reference evidence="2 3" key="1">
    <citation type="submission" date="2019-07" db="EMBL/GenBank/DDBJ databases">
        <title>Novel species isolated from glacier.</title>
        <authorList>
            <person name="Liu Q."/>
            <person name="Xin Y.-H."/>
        </authorList>
    </citation>
    <scope>NUCLEOTIDE SEQUENCE [LARGE SCALE GENOMIC DNA]</scope>
    <source>
        <strain evidence="2 3">LB1R16</strain>
    </source>
</reference>
<protein>
    <recommendedName>
        <fullName evidence="1">Right handed beta helix domain-containing protein</fullName>
    </recommendedName>
</protein>
<feature type="domain" description="Right handed beta helix" evidence="1">
    <location>
        <begin position="335"/>
        <end position="512"/>
    </location>
</feature>
<dbReference type="OrthoDB" id="8450986at2"/>
<evidence type="ECO:0000259" key="1">
    <source>
        <dbReference type="Pfam" id="PF13229"/>
    </source>
</evidence>
<dbReference type="SMART" id="SM00710">
    <property type="entry name" value="PbH1"/>
    <property type="match status" value="11"/>
</dbReference>
<dbReference type="EMBL" id="VJWA01000002">
    <property type="protein sequence ID" value="TRW15234.1"/>
    <property type="molecule type" value="Genomic_DNA"/>
</dbReference>
<proteinExistence type="predicted"/>
<name>A0A552UAJ6_9SPHN</name>
<dbReference type="Proteomes" id="UP000317894">
    <property type="component" value="Unassembled WGS sequence"/>
</dbReference>
<evidence type="ECO:0000313" key="3">
    <source>
        <dbReference type="Proteomes" id="UP000317894"/>
    </source>
</evidence>
<comment type="caution">
    <text evidence="2">The sequence shown here is derived from an EMBL/GenBank/DDBJ whole genome shotgun (WGS) entry which is preliminary data.</text>
</comment>
<dbReference type="SUPFAM" id="SSF51126">
    <property type="entry name" value="Pectin lyase-like"/>
    <property type="match status" value="2"/>
</dbReference>